<gene>
    <name evidence="3" type="ORF">SAMN05216382_0574</name>
</gene>
<sequence length="213" mass="22908">MRTMQRLVGTFSALLLLVTALPARAAVTITFWNRDFGIYFPHAFFTLRGTPDRGGPAVDGSYGFTAQSVSPALLFGNVKGRVETPKLAYMQGSHARFAVTLTDAGYDAILRLIAGWSEKTGDSTYNLGKRNCVHFVREAARASGLEGLDHPKLMKKPTSFLSAVESANAGHVIVIDKIGKEYLASLPPIDGIRPIDAPVSDPGTMKGKKPSAE</sequence>
<accession>A0A1H7HQH0</accession>
<reference evidence="4" key="1">
    <citation type="submission" date="2016-10" db="EMBL/GenBank/DDBJ databases">
        <authorList>
            <person name="Varghese N."/>
            <person name="Submissions S."/>
        </authorList>
    </citation>
    <scope>NUCLEOTIDE SEQUENCE [LARGE SCALE GENOMIC DNA]</scope>
    <source>
        <strain evidence="4">JS21-1</strain>
    </source>
</reference>
<keyword evidence="4" id="KW-1185">Reference proteome</keyword>
<dbReference type="AlphaFoldDB" id="A0A1H7HQH0"/>
<feature type="signal peptide" evidence="2">
    <location>
        <begin position="1"/>
        <end position="25"/>
    </location>
</feature>
<organism evidence="3 4">
    <name type="scientific">Sphingomonas palmae</name>
    <dbReference type="NCBI Taxonomy" id="1855283"/>
    <lineage>
        <taxon>Bacteria</taxon>
        <taxon>Pseudomonadati</taxon>
        <taxon>Pseudomonadota</taxon>
        <taxon>Alphaproteobacteria</taxon>
        <taxon>Sphingomonadales</taxon>
        <taxon>Sphingomonadaceae</taxon>
        <taxon>Sphingomonas</taxon>
    </lineage>
</organism>
<dbReference type="EMBL" id="FNZZ01000001">
    <property type="protein sequence ID" value="SEK52414.1"/>
    <property type="molecule type" value="Genomic_DNA"/>
</dbReference>
<dbReference type="Proteomes" id="UP000199214">
    <property type="component" value="Unassembled WGS sequence"/>
</dbReference>
<evidence type="ECO:0000313" key="4">
    <source>
        <dbReference type="Proteomes" id="UP000199214"/>
    </source>
</evidence>
<dbReference type="STRING" id="1855283.SAMN05216382_0574"/>
<protein>
    <recommendedName>
        <fullName evidence="5">Permuted papain-like amidase enzyme, YaeF/YiiX, C92 family</fullName>
    </recommendedName>
</protein>
<evidence type="ECO:0000313" key="3">
    <source>
        <dbReference type="EMBL" id="SEK52414.1"/>
    </source>
</evidence>
<evidence type="ECO:0000256" key="2">
    <source>
        <dbReference type="SAM" id="SignalP"/>
    </source>
</evidence>
<keyword evidence="2" id="KW-0732">Signal</keyword>
<feature type="chain" id="PRO_5011697369" description="Permuted papain-like amidase enzyme, YaeF/YiiX, C92 family" evidence="2">
    <location>
        <begin position="26"/>
        <end position="213"/>
    </location>
</feature>
<evidence type="ECO:0000256" key="1">
    <source>
        <dbReference type="SAM" id="MobiDB-lite"/>
    </source>
</evidence>
<feature type="region of interest" description="Disordered" evidence="1">
    <location>
        <begin position="194"/>
        <end position="213"/>
    </location>
</feature>
<evidence type="ECO:0008006" key="5">
    <source>
        <dbReference type="Google" id="ProtNLM"/>
    </source>
</evidence>
<proteinExistence type="predicted"/>
<dbReference type="RefSeq" id="WP_177171490.1">
    <property type="nucleotide sequence ID" value="NZ_FNZZ01000001.1"/>
</dbReference>
<name>A0A1H7HQH0_9SPHN</name>